<keyword evidence="13" id="KW-1185">Reference proteome</keyword>
<evidence type="ECO:0000256" key="3">
    <source>
        <dbReference type="ARBA" id="ARBA00022679"/>
    </source>
</evidence>
<feature type="domain" description="Protein kinase" evidence="10">
    <location>
        <begin position="310"/>
        <end position="625"/>
    </location>
</feature>
<dbReference type="InterPro" id="IPR000961">
    <property type="entry name" value="AGC-kinase_C"/>
</dbReference>
<organism evidence="12 13">
    <name type="scientific">Tritrichomonas musculus</name>
    <dbReference type="NCBI Taxonomy" id="1915356"/>
    <lineage>
        <taxon>Eukaryota</taxon>
        <taxon>Metamonada</taxon>
        <taxon>Parabasalia</taxon>
        <taxon>Tritrichomonadida</taxon>
        <taxon>Tritrichomonadidae</taxon>
        <taxon>Tritrichomonas</taxon>
    </lineage>
</organism>
<dbReference type="PROSITE" id="PS00108">
    <property type="entry name" value="PROTEIN_KINASE_ST"/>
    <property type="match status" value="1"/>
</dbReference>
<dbReference type="PROSITE" id="PS50011">
    <property type="entry name" value="PROTEIN_KINASE_DOM"/>
    <property type="match status" value="1"/>
</dbReference>
<comment type="caution">
    <text evidence="12">The sequence shown here is derived from an EMBL/GenBank/DDBJ whole genome shotgun (WGS) entry which is preliminary data.</text>
</comment>
<evidence type="ECO:0000256" key="5">
    <source>
        <dbReference type="ARBA" id="ARBA00022777"/>
    </source>
</evidence>
<dbReference type="Proteomes" id="UP001470230">
    <property type="component" value="Unassembled WGS sequence"/>
</dbReference>
<dbReference type="PROSITE" id="PS51285">
    <property type="entry name" value="AGC_KINASE_CTER"/>
    <property type="match status" value="1"/>
</dbReference>
<dbReference type="InterPro" id="IPR000719">
    <property type="entry name" value="Prot_kinase_dom"/>
</dbReference>
<feature type="region of interest" description="Disordered" evidence="9">
    <location>
        <begin position="481"/>
        <end position="506"/>
    </location>
</feature>
<dbReference type="SMART" id="SM00220">
    <property type="entry name" value="S_TKc"/>
    <property type="match status" value="1"/>
</dbReference>
<dbReference type="PANTHER" id="PTHR24356">
    <property type="entry name" value="SERINE/THREONINE-PROTEIN KINASE"/>
    <property type="match status" value="1"/>
</dbReference>
<evidence type="ECO:0000313" key="13">
    <source>
        <dbReference type="Proteomes" id="UP001470230"/>
    </source>
</evidence>
<evidence type="ECO:0000256" key="2">
    <source>
        <dbReference type="ARBA" id="ARBA00022527"/>
    </source>
</evidence>
<keyword evidence="4" id="KW-0547">Nucleotide-binding</keyword>
<sequence>MIISDFPTPCFTEDIYLQETKDWGISLISDFIKSSDTTSISALKIEDCFNILKNSSPENLEKNIENVIDIYSENKAGISEDINQIRLQFLFLLIKIKHALHPISQLGQVFVKRWDRACCTPQRFQSPSFKRFKVNFPHLKSPDTKKKCSSRQSLLKLDSPTKDNIVLCRICECPIQRSDFKTHIQQCLKCHSLKVEWQELNQSILSTDNISTDKLSLIEIEEIEKVVEGSMFTSSLSLFLSKELIEKIENNEFKGIKTDLLDMLKKRHKIMIEGAEIAKLAVNSITSDDSPNINDGYSMPPLPYPRLSDFEIIAPISHGAFGSVYLCKRKQTGDIFALKAISAEDYRTKNEVLSTERDVMCRACNPSVVSLYWSFHACDTIFFVMSFARGGDLFALLESMGSLEEDTAVFYMAEIIHAVEYIHSLGIVHCDLKPDNILISNDGHLQLTDFGLSKFGAEQREFDRSLLFRFSQSSLIFPSSFSTPKKETNDNSIPTTPVKSSTKNLNNYEPSVQIPNKVLSENSIKKKCLVGTPHYIAPESLLKSDYSPAVDWWAVGVIAYELVVGEPPFIGDSESQVFANIVAGKYDWPDDVEVSDNYKNFVGDLLQNNPEKRPDASEIKKCKLFKDINFDELYSEHAPFVPDLQNETDLSYFENARNNGESLAFYGLEEIKNASLREKPDEWCCTNFAALAEKNKELVKNYIESR</sequence>
<comment type="catalytic activity">
    <reaction evidence="7">
        <text>L-threonyl-[protein] + ATP = O-phospho-L-threonyl-[protein] + ADP + H(+)</text>
        <dbReference type="Rhea" id="RHEA:46608"/>
        <dbReference type="Rhea" id="RHEA-COMP:11060"/>
        <dbReference type="Rhea" id="RHEA-COMP:11605"/>
        <dbReference type="ChEBI" id="CHEBI:15378"/>
        <dbReference type="ChEBI" id="CHEBI:30013"/>
        <dbReference type="ChEBI" id="CHEBI:30616"/>
        <dbReference type="ChEBI" id="CHEBI:61977"/>
        <dbReference type="ChEBI" id="CHEBI:456216"/>
        <dbReference type="EC" id="2.7.11.1"/>
    </reaction>
</comment>
<comment type="catalytic activity">
    <reaction evidence="8">
        <text>L-seryl-[protein] + ATP = O-phospho-L-seryl-[protein] + ADP + H(+)</text>
        <dbReference type="Rhea" id="RHEA:17989"/>
        <dbReference type="Rhea" id="RHEA-COMP:9863"/>
        <dbReference type="Rhea" id="RHEA-COMP:11604"/>
        <dbReference type="ChEBI" id="CHEBI:15378"/>
        <dbReference type="ChEBI" id="CHEBI:29999"/>
        <dbReference type="ChEBI" id="CHEBI:30616"/>
        <dbReference type="ChEBI" id="CHEBI:83421"/>
        <dbReference type="ChEBI" id="CHEBI:456216"/>
        <dbReference type="EC" id="2.7.11.1"/>
    </reaction>
</comment>
<evidence type="ECO:0000259" key="10">
    <source>
        <dbReference type="PROSITE" id="PS50011"/>
    </source>
</evidence>
<evidence type="ECO:0000256" key="1">
    <source>
        <dbReference type="ARBA" id="ARBA00012513"/>
    </source>
</evidence>
<dbReference type="Gene3D" id="1.10.510.10">
    <property type="entry name" value="Transferase(Phosphotransferase) domain 1"/>
    <property type="match status" value="1"/>
</dbReference>
<accession>A0ABR2HU93</accession>
<evidence type="ECO:0000256" key="9">
    <source>
        <dbReference type="SAM" id="MobiDB-lite"/>
    </source>
</evidence>
<dbReference type="Gene3D" id="3.30.200.20">
    <property type="entry name" value="Phosphorylase Kinase, domain 1"/>
    <property type="match status" value="1"/>
</dbReference>
<dbReference type="Pfam" id="PF00069">
    <property type="entry name" value="Pkinase"/>
    <property type="match status" value="2"/>
</dbReference>
<proteinExistence type="predicted"/>
<keyword evidence="6" id="KW-0067">ATP-binding</keyword>
<dbReference type="InterPro" id="IPR008271">
    <property type="entry name" value="Ser/Thr_kinase_AS"/>
</dbReference>
<dbReference type="SUPFAM" id="SSF56112">
    <property type="entry name" value="Protein kinase-like (PK-like)"/>
    <property type="match status" value="1"/>
</dbReference>
<name>A0ABR2HU93_9EUKA</name>
<dbReference type="EC" id="2.7.11.1" evidence="1"/>
<reference evidence="12 13" key="1">
    <citation type="submission" date="2024-04" db="EMBL/GenBank/DDBJ databases">
        <title>Tritrichomonas musculus Genome.</title>
        <authorList>
            <person name="Alves-Ferreira E."/>
            <person name="Grigg M."/>
            <person name="Lorenzi H."/>
            <person name="Galac M."/>
        </authorList>
    </citation>
    <scope>NUCLEOTIDE SEQUENCE [LARGE SCALE GENOMIC DNA]</scope>
    <source>
        <strain evidence="12 13">EAF2021</strain>
    </source>
</reference>
<dbReference type="CDD" id="cd05579">
    <property type="entry name" value="STKc_MAST_like"/>
    <property type="match status" value="1"/>
</dbReference>
<evidence type="ECO:0000256" key="7">
    <source>
        <dbReference type="ARBA" id="ARBA00047899"/>
    </source>
</evidence>
<protein>
    <recommendedName>
        <fullName evidence="1">non-specific serine/threonine protein kinase</fullName>
        <ecNumber evidence="1">2.7.11.1</ecNumber>
    </recommendedName>
</protein>
<evidence type="ECO:0000256" key="4">
    <source>
        <dbReference type="ARBA" id="ARBA00022741"/>
    </source>
</evidence>
<evidence type="ECO:0000256" key="8">
    <source>
        <dbReference type="ARBA" id="ARBA00048679"/>
    </source>
</evidence>
<evidence type="ECO:0000256" key="6">
    <source>
        <dbReference type="ARBA" id="ARBA00022840"/>
    </source>
</evidence>
<dbReference type="PANTHER" id="PTHR24356:SF1">
    <property type="entry name" value="SERINE_THREONINE-PROTEIN KINASE GREATWALL"/>
    <property type="match status" value="1"/>
</dbReference>
<feature type="compositionally biased region" description="Polar residues" evidence="9">
    <location>
        <begin position="490"/>
        <end position="506"/>
    </location>
</feature>
<dbReference type="EMBL" id="JAPFFF010000023">
    <property type="protein sequence ID" value="KAK8852725.1"/>
    <property type="molecule type" value="Genomic_DNA"/>
</dbReference>
<evidence type="ECO:0000313" key="12">
    <source>
        <dbReference type="EMBL" id="KAK8852725.1"/>
    </source>
</evidence>
<keyword evidence="3" id="KW-0808">Transferase</keyword>
<keyword evidence="5" id="KW-0418">Kinase</keyword>
<gene>
    <name evidence="12" type="ORF">M9Y10_017714</name>
</gene>
<evidence type="ECO:0000259" key="11">
    <source>
        <dbReference type="PROSITE" id="PS51285"/>
    </source>
</evidence>
<dbReference type="InterPro" id="IPR050236">
    <property type="entry name" value="Ser_Thr_kinase_AGC"/>
</dbReference>
<dbReference type="InterPro" id="IPR011009">
    <property type="entry name" value="Kinase-like_dom_sf"/>
</dbReference>
<feature type="domain" description="AGC-kinase C-terminal" evidence="11">
    <location>
        <begin position="626"/>
        <end position="680"/>
    </location>
</feature>
<keyword evidence="2" id="KW-0723">Serine/threonine-protein kinase</keyword>